<dbReference type="Proteomes" id="UP000789396">
    <property type="component" value="Unassembled WGS sequence"/>
</dbReference>
<comment type="caution">
    <text evidence="1">The sequence shown here is derived from an EMBL/GenBank/DDBJ whole genome shotgun (WGS) entry which is preliminary data.</text>
</comment>
<proteinExistence type="predicted"/>
<dbReference type="EMBL" id="CAJVPZ010012481">
    <property type="protein sequence ID" value="CAG8640178.1"/>
    <property type="molecule type" value="Genomic_DNA"/>
</dbReference>
<gene>
    <name evidence="1" type="ORF">RFULGI_LOCUS8053</name>
</gene>
<organism evidence="1 2">
    <name type="scientific">Racocetra fulgida</name>
    <dbReference type="NCBI Taxonomy" id="60492"/>
    <lineage>
        <taxon>Eukaryota</taxon>
        <taxon>Fungi</taxon>
        <taxon>Fungi incertae sedis</taxon>
        <taxon>Mucoromycota</taxon>
        <taxon>Glomeromycotina</taxon>
        <taxon>Glomeromycetes</taxon>
        <taxon>Diversisporales</taxon>
        <taxon>Gigasporaceae</taxon>
        <taxon>Racocetra</taxon>
    </lineage>
</organism>
<accession>A0A9N9DM22</accession>
<sequence>MRISDGETIKGGTLKCINVRVSKNMKTVKGKTMEGKTVKCETVKCENVDSEPVNKFIKINKVASSSNMSEVAEALEIHIEKEILNKKINFIYSELFVSTSLQKYQNKNNICNLIPKHHYNIQEAQVQLCLQKKIDYDHLIDHFKKALNYSLEDNDQNNLDELILFYITKKKAMRNIQIQQIYTNENQASVNIKLSDEYIYDVNSIKDPVVRRGKNRPLSKRLKAFNENK</sequence>
<keyword evidence="2" id="KW-1185">Reference proteome</keyword>
<name>A0A9N9DM22_9GLOM</name>
<dbReference type="AlphaFoldDB" id="A0A9N9DM22"/>
<dbReference type="OrthoDB" id="2390482at2759"/>
<feature type="non-terminal residue" evidence="1">
    <location>
        <position position="229"/>
    </location>
</feature>
<evidence type="ECO:0000313" key="1">
    <source>
        <dbReference type="EMBL" id="CAG8640178.1"/>
    </source>
</evidence>
<reference evidence="1" key="1">
    <citation type="submission" date="2021-06" db="EMBL/GenBank/DDBJ databases">
        <authorList>
            <person name="Kallberg Y."/>
            <person name="Tangrot J."/>
            <person name="Rosling A."/>
        </authorList>
    </citation>
    <scope>NUCLEOTIDE SEQUENCE</scope>
    <source>
        <strain evidence="1">IN212</strain>
    </source>
</reference>
<protein>
    <submittedName>
        <fullName evidence="1">10609_t:CDS:1</fullName>
    </submittedName>
</protein>
<evidence type="ECO:0000313" key="2">
    <source>
        <dbReference type="Proteomes" id="UP000789396"/>
    </source>
</evidence>